<dbReference type="HOGENOM" id="CLU_143250_0_0_1"/>
<sequence length="122" mass="12773">MENPPFHQKIWAWIGCQRGPYTSFIAGGAAVPVTGGRRRWGRGGGGGGIPLQFRPSLSPYVPLLRPEGLPSQRLLLRGPPSVGGSPSSIRGRSGGSAAQLGRITDDRRGCHSGAANQSVAPY</sequence>
<reference evidence="2" key="1">
    <citation type="submission" date="2015-04" db="UniProtKB">
        <authorList>
            <consortium name="EnsemblPlants"/>
        </authorList>
    </citation>
    <scope>IDENTIFICATION</scope>
</reference>
<protein>
    <submittedName>
        <fullName evidence="2">Uncharacterized protein</fullName>
    </submittedName>
</protein>
<evidence type="ECO:0000313" key="3">
    <source>
        <dbReference type="Proteomes" id="UP000008021"/>
    </source>
</evidence>
<dbReference type="AlphaFoldDB" id="A0A0E0F7P6"/>
<evidence type="ECO:0000256" key="1">
    <source>
        <dbReference type="SAM" id="MobiDB-lite"/>
    </source>
</evidence>
<proteinExistence type="predicted"/>
<feature type="compositionally biased region" description="Low complexity" evidence="1">
    <location>
        <begin position="73"/>
        <end position="91"/>
    </location>
</feature>
<feature type="region of interest" description="Disordered" evidence="1">
    <location>
        <begin position="72"/>
        <end position="122"/>
    </location>
</feature>
<dbReference type="EnsemblPlants" id="OMERI11G16380.1">
    <property type="protein sequence ID" value="OMERI11G16380.1"/>
    <property type="gene ID" value="OMERI11G16380"/>
</dbReference>
<accession>A0A0E0F7P6</accession>
<dbReference type="Gramene" id="OMERI11G16380.1">
    <property type="protein sequence ID" value="OMERI11G16380.1"/>
    <property type="gene ID" value="OMERI11G16380"/>
</dbReference>
<organism evidence="2">
    <name type="scientific">Oryza meridionalis</name>
    <dbReference type="NCBI Taxonomy" id="40149"/>
    <lineage>
        <taxon>Eukaryota</taxon>
        <taxon>Viridiplantae</taxon>
        <taxon>Streptophyta</taxon>
        <taxon>Embryophyta</taxon>
        <taxon>Tracheophyta</taxon>
        <taxon>Spermatophyta</taxon>
        <taxon>Magnoliopsida</taxon>
        <taxon>Liliopsida</taxon>
        <taxon>Poales</taxon>
        <taxon>Poaceae</taxon>
        <taxon>BOP clade</taxon>
        <taxon>Oryzoideae</taxon>
        <taxon>Oryzeae</taxon>
        <taxon>Oryzinae</taxon>
        <taxon>Oryza</taxon>
    </lineage>
</organism>
<dbReference type="Proteomes" id="UP000008021">
    <property type="component" value="Chromosome 11"/>
</dbReference>
<reference evidence="2" key="2">
    <citation type="submission" date="2018-05" db="EMBL/GenBank/DDBJ databases">
        <title>OmerRS3 (Oryza meridionalis Reference Sequence Version 3).</title>
        <authorList>
            <person name="Zhang J."/>
            <person name="Kudrna D."/>
            <person name="Lee S."/>
            <person name="Talag J."/>
            <person name="Welchert J."/>
            <person name="Wing R.A."/>
        </authorList>
    </citation>
    <scope>NUCLEOTIDE SEQUENCE [LARGE SCALE GENOMIC DNA]</scope>
    <source>
        <strain evidence="2">cv. OR44</strain>
    </source>
</reference>
<name>A0A0E0F7P6_9ORYZ</name>
<keyword evidence="3" id="KW-1185">Reference proteome</keyword>
<evidence type="ECO:0000313" key="2">
    <source>
        <dbReference type="EnsemblPlants" id="OMERI11G16380.1"/>
    </source>
</evidence>